<accession>F2IB82</accession>
<feature type="active site" description="Charge relay system" evidence="5">
    <location>
        <position position="147"/>
    </location>
</feature>
<organism evidence="8 9">
    <name type="scientific">Fluviicola taffensis (strain DSM 16823 / NCIMB 13979 / RW262)</name>
    <dbReference type="NCBI Taxonomy" id="755732"/>
    <lineage>
        <taxon>Bacteria</taxon>
        <taxon>Pseudomonadati</taxon>
        <taxon>Bacteroidota</taxon>
        <taxon>Flavobacteriia</taxon>
        <taxon>Flavobacteriales</taxon>
        <taxon>Crocinitomicaceae</taxon>
        <taxon>Fluviicola</taxon>
    </lineage>
</organism>
<evidence type="ECO:0000256" key="1">
    <source>
        <dbReference type="ARBA" id="ARBA00011073"/>
    </source>
</evidence>
<keyword evidence="9" id="KW-1185">Reference proteome</keyword>
<dbReference type="OrthoDB" id="1055762at2"/>
<keyword evidence="4 5" id="KW-0720">Serine protease</keyword>
<evidence type="ECO:0000256" key="3">
    <source>
        <dbReference type="ARBA" id="ARBA00022801"/>
    </source>
</evidence>
<dbReference type="KEGG" id="fte:Fluta_1173"/>
<dbReference type="AlphaFoldDB" id="F2IB82"/>
<dbReference type="eggNOG" id="COG1404">
    <property type="taxonomic scope" value="Bacteria"/>
</dbReference>
<dbReference type="PROSITE" id="PS00138">
    <property type="entry name" value="SUBTILASE_SER"/>
    <property type="match status" value="1"/>
</dbReference>
<dbReference type="PRINTS" id="PR00723">
    <property type="entry name" value="SUBTILISIN"/>
</dbReference>
<dbReference type="InterPro" id="IPR000209">
    <property type="entry name" value="Peptidase_S8/S53_dom"/>
</dbReference>
<evidence type="ECO:0000313" key="9">
    <source>
        <dbReference type="Proteomes" id="UP000007463"/>
    </source>
</evidence>
<dbReference type="HOGENOM" id="CLU_328936_0_0_10"/>
<dbReference type="EMBL" id="CP002542">
    <property type="protein sequence ID" value="AEA43168.1"/>
    <property type="molecule type" value="Genomic_DNA"/>
</dbReference>
<dbReference type="SUPFAM" id="SSF52743">
    <property type="entry name" value="Subtilisin-like"/>
    <property type="match status" value="1"/>
</dbReference>
<dbReference type="InterPro" id="IPR023827">
    <property type="entry name" value="Peptidase_S8_Asp-AS"/>
</dbReference>
<dbReference type="InterPro" id="IPR023828">
    <property type="entry name" value="Peptidase_S8_Ser-AS"/>
</dbReference>
<feature type="domain" description="Peptidase S8/S53" evidence="7">
    <location>
        <begin position="68"/>
        <end position="346"/>
    </location>
</feature>
<sequence length="873" mass="95873">MSNAQGSFFDIARMCASNALVEKVSVSSTLIYMQTSNDPVSSNAWYYNNVNDKDIDMHEAWNIETGLGSQILVAIIDSGIDWAHEDLGMGTDGYQNIYLNPGEDAWINVDTPSTGNGIDDDNNGYIDDWKGWNFHDNTNDTRLNAGHGTHTAGIVSAKTNNNKGVAGVAGGWGGSGCKIIPCGAGPNGQSMVEEAVDGILYAVALGAKVINMSFGSGATAEFEDAIVYAYEHGVVIVASAGNDGVQPVMYPANHPFVIGVGATEYADLRRPNSNYGQHLDMAAPGLEIISTQELDNYGSSSGTSFSSPMVAGVAALMLSQNPCLGPRQIQDMLTATSEKVGGYYYNYTPLIPGKSNELGYGRLNAHDAVKAAQLSTGQGIDLYMRDRFNDTGNDAGYIFTWDYDESPDIWVRNNPDGFVVENQVHEAQSFEYGPNDPFYVYVRVGNKGCTPSLGTETLSLYRSVASTLSGWPGDWNGMGGQQGAVIGTQTIPVLEPGESIILEFEWAPIYNIGHCLLARIENSTQDPITVYPDNMADDIYRNNNIAMRNVFIHDIYPGVQKPVIGGIVYPYGDFVAVGNRKDVKMDYDLIFKSPDDEPGNPLTKEAEVVLIFDNDGWDLLYPYMKDRTDIRILRDQRVQLLSREVKLNKVSFPAQQRVSIYVSYSFLTQEVTNKSTFGYHVIQKYSDADPNAIERWTGAVHYYITKYERDPFKARAGADKSIREGDVVTVTANTIQENAVYNWYDESGELIYSGSSFTATPEISKKYKLEVIADADGFKDYDSMEVKVNSFYLNELTPNPVNDLLTVNYHASDANQAFLMIVGSSNNYQSSNYVLNTQQSQRVIDVSQLATGHYQVILVCNGQVVDTKSLVVN</sequence>
<gene>
    <name evidence="8" type="ordered locus">Fluta_1173</name>
</gene>
<dbReference type="GO" id="GO:0004252">
    <property type="term" value="F:serine-type endopeptidase activity"/>
    <property type="evidence" value="ECO:0007669"/>
    <property type="project" value="UniProtKB-UniRule"/>
</dbReference>
<evidence type="ECO:0000256" key="5">
    <source>
        <dbReference type="PROSITE-ProRule" id="PRU01240"/>
    </source>
</evidence>
<dbReference type="PROSITE" id="PS51892">
    <property type="entry name" value="SUBTILASE"/>
    <property type="match status" value="1"/>
</dbReference>
<dbReference type="InterPro" id="IPR015500">
    <property type="entry name" value="Peptidase_S8_subtilisin-rel"/>
</dbReference>
<evidence type="ECO:0000313" key="8">
    <source>
        <dbReference type="EMBL" id="AEA43168.1"/>
    </source>
</evidence>
<evidence type="ECO:0000256" key="4">
    <source>
        <dbReference type="ARBA" id="ARBA00022825"/>
    </source>
</evidence>
<feature type="active site" description="Charge relay system" evidence="5">
    <location>
        <position position="77"/>
    </location>
</feature>
<keyword evidence="3 5" id="KW-0378">Hydrolase</keyword>
<dbReference type="GO" id="GO:0006508">
    <property type="term" value="P:proteolysis"/>
    <property type="evidence" value="ECO:0007669"/>
    <property type="project" value="UniProtKB-KW"/>
</dbReference>
<dbReference type="Pfam" id="PF00082">
    <property type="entry name" value="Peptidase_S8"/>
    <property type="match status" value="1"/>
</dbReference>
<dbReference type="Gene3D" id="2.60.40.10">
    <property type="entry name" value="Immunoglobulins"/>
    <property type="match status" value="1"/>
</dbReference>
<reference evidence="9" key="2">
    <citation type="submission" date="2011-02" db="EMBL/GenBank/DDBJ databases">
        <title>The complete genome of Fluviicola taffensis DSM 16823.</title>
        <authorList>
            <consortium name="US DOE Joint Genome Institute (JGI-PGF)"/>
            <person name="Lucas S."/>
            <person name="Copeland A."/>
            <person name="Lapidus A."/>
            <person name="Bruce D."/>
            <person name="Goodwin L."/>
            <person name="Pitluck S."/>
            <person name="Kyrpides N."/>
            <person name="Mavromatis K."/>
            <person name="Ivanova N."/>
            <person name="Mikhailova N."/>
            <person name="Pagani I."/>
            <person name="Chertkov O."/>
            <person name="Detter J.C."/>
            <person name="Han C."/>
            <person name="Tapia R."/>
            <person name="Land M."/>
            <person name="Hauser L."/>
            <person name="Markowitz V."/>
            <person name="Cheng J.-F."/>
            <person name="Hugenholtz P."/>
            <person name="Woyke T."/>
            <person name="Wu D."/>
            <person name="Tindall B."/>
            <person name="Pomrenke H.G."/>
            <person name="Brambilla E."/>
            <person name="Klenk H.-P."/>
            <person name="Eisen J.A."/>
        </authorList>
    </citation>
    <scope>NUCLEOTIDE SEQUENCE [LARGE SCALE GENOMIC DNA]</scope>
    <source>
        <strain evidence="9">DSM 16823 / RW262 / RW262</strain>
    </source>
</reference>
<dbReference type="InterPro" id="IPR013783">
    <property type="entry name" value="Ig-like_fold"/>
</dbReference>
<dbReference type="PANTHER" id="PTHR43806">
    <property type="entry name" value="PEPTIDASE S8"/>
    <property type="match status" value="1"/>
</dbReference>
<dbReference type="PANTHER" id="PTHR43806:SF11">
    <property type="entry name" value="CEREVISIN-RELATED"/>
    <property type="match status" value="1"/>
</dbReference>
<dbReference type="STRING" id="755732.Fluta_1173"/>
<evidence type="ECO:0000256" key="2">
    <source>
        <dbReference type="ARBA" id="ARBA00022670"/>
    </source>
</evidence>
<evidence type="ECO:0000259" key="7">
    <source>
        <dbReference type="Pfam" id="PF00082"/>
    </source>
</evidence>
<comment type="similarity">
    <text evidence="1 5 6">Belongs to the peptidase S8 family.</text>
</comment>
<evidence type="ECO:0000256" key="6">
    <source>
        <dbReference type="RuleBase" id="RU003355"/>
    </source>
</evidence>
<proteinExistence type="inferred from homology"/>
<name>F2IB82_FLUTR</name>
<dbReference type="Proteomes" id="UP000007463">
    <property type="component" value="Chromosome"/>
</dbReference>
<keyword evidence="2 5" id="KW-0645">Protease</keyword>
<feature type="active site" description="Charge relay system" evidence="5">
    <location>
        <position position="304"/>
    </location>
</feature>
<dbReference type="InterPro" id="IPR036852">
    <property type="entry name" value="Peptidase_S8/S53_dom_sf"/>
</dbReference>
<dbReference type="RefSeq" id="WP_013685940.1">
    <property type="nucleotide sequence ID" value="NC_015321.1"/>
</dbReference>
<dbReference type="Gene3D" id="3.40.50.200">
    <property type="entry name" value="Peptidase S8/S53 domain"/>
    <property type="match status" value="1"/>
</dbReference>
<dbReference type="InterPro" id="IPR050131">
    <property type="entry name" value="Peptidase_S8_subtilisin-like"/>
</dbReference>
<dbReference type="PROSITE" id="PS00136">
    <property type="entry name" value="SUBTILASE_ASP"/>
    <property type="match status" value="1"/>
</dbReference>
<protein>
    <submittedName>
        <fullName evidence="8">Peptidase S8 and S53 subtilisin kexin sedolisin</fullName>
    </submittedName>
</protein>
<reference evidence="8 9" key="1">
    <citation type="journal article" date="2011" name="Stand. Genomic Sci.">
        <title>Complete genome sequence of the gliding freshwater bacterium Fluviicola taffensis type strain (RW262).</title>
        <authorList>
            <person name="Woyke T."/>
            <person name="Chertkov O."/>
            <person name="Lapidus A."/>
            <person name="Nolan M."/>
            <person name="Lucas S."/>
            <person name="Del Rio T.G."/>
            <person name="Tice H."/>
            <person name="Cheng J.F."/>
            <person name="Tapia R."/>
            <person name="Han C."/>
            <person name="Goodwin L."/>
            <person name="Pitluck S."/>
            <person name="Liolios K."/>
            <person name="Pagani I."/>
            <person name="Ivanova N."/>
            <person name="Huntemann M."/>
            <person name="Mavromatis K."/>
            <person name="Mikhailova N."/>
            <person name="Pati A."/>
            <person name="Chen A."/>
            <person name="Palaniappan K."/>
            <person name="Land M."/>
            <person name="Hauser L."/>
            <person name="Brambilla E.M."/>
            <person name="Rohde M."/>
            <person name="Mwirichia R."/>
            <person name="Sikorski J."/>
            <person name="Tindall B.J."/>
            <person name="Goker M."/>
            <person name="Bristow J."/>
            <person name="Eisen J.A."/>
            <person name="Markowitz V."/>
            <person name="Hugenholtz P."/>
            <person name="Klenk H.P."/>
            <person name="Kyrpides N.C."/>
        </authorList>
    </citation>
    <scope>NUCLEOTIDE SEQUENCE [LARGE SCALE GENOMIC DNA]</scope>
    <source>
        <strain evidence="9">DSM 16823 / RW262 / RW262</strain>
    </source>
</reference>